<dbReference type="EMBL" id="CP046565">
    <property type="protein sequence ID" value="QJD31262.1"/>
    <property type="molecule type" value="Genomic_DNA"/>
</dbReference>
<dbReference type="Gene3D" id="1.10.10.10">
    <property type="entry name" value="Winged helix-like DNA-binding domain superfamily/Winged helix DNA-binding domain"/>
    <property type="match status" value="1"/>
</dbReference>
<dbReference type="KEGG" id="metu:GNH96_00655"/>
<dbReference type="InterPro" id="IPR036388">
    <property type="entry name" value="WH-like_DNA-bd_sf"/>
</dbReference>
<dbReference type="GO" id="GO:0006950">
    <property type="term" value="P:response to stress"/>
    <property type="evidence" value="ECO:0007669"/>
    <property type="project" value="TreeGrafter"/>
</dbReference>
<evidence type="ECO:0000313" key="2">
    <source>
        <dbReference type="EMBL" id="QJD31262.1"/>
    </source>
</evidence>
<reference evidence="3" key="1">
    <citation type="submission" date="2019-12" db="EMBL/GenBank/DDBJ databases">
        <authorList>
            <person name="Awala S.I."/>
            <person name="Rhee S.K."/>
        </authorList>
    </citation>
    <scope>NUCLEOTIDE SEQUENCE [LARGE SCALE GENOMIC DNA]</scope>
    <source>
        <strain evidence="3">IM1</strain>
    </source>
</reference>
<dbReference type="PANTHER" id="PTHR33164">
    <property type="entry name" value="TRANSCRIPTIONAL REGULATOR, MARR FAMILY"/>
    <property type="match status" value="1"/>
</dbReference>
<name>A0A858QBE1_9GAMM</name>
<dbReference type="InterPro" id="IPR036390">
    <property type="entry name" value="WH_DNA-bd_sf"/>
</dbReference>
<organism evidence="2 3">
    <name type="scientific">Methylococcus geothermalis</name>
    <dbReference type="NCBI Taxonomy" id="2681310"/>
    <lineage>
        <taxon>Bacteria</taxon>
        <taxon>Pseudomonadati</taxon>
        <taxon>Pseudomonadota</taxon>
        <taxon>Gammaproteobacteria</taxon>
        <taxon>Methylococcales</taxon>
        <taxon>Methylococcaceae</taxon>
        <taxon>Methylococcus</taxon>
    </lineage>
</organism>
<dbReference type="PANTHER" id="PTHR33164:SF105">
    <property type="entry name" value="TRANSCRIPTIONAL REPRESSOR PROTEIN-RELATED"/>
    <property type="match status" value="1"/>
</dbReference>
<dbReference type="GO" id="GO:0003700">
    <property type="term" value="F:DNA-binding transcription factor activity"/>
    <property type="evidence" value="ECO:0007669"/>
    <property type="project" value="InterPro"/>
</dbReference>
<proteinExistence type="predicted"/>
<keyword evidence="3" id="KW-1185">Reference proteome</keyword>
<protein>
    <submittedName>
        <fullName evidence="2">MarR family transcriptional regulator</fullName>
    </submittedName>
</protein>
<evidence type="ECO:0000259" key="1">
    <source>
        <dbReference type="PROSITE" id="PS50995"/>
    </source>
</evidence>
<feature type="domain" description="HTH marR-type" evidence="1">
    <location>
        <begin position="1"/>
        <end position="132"/>
    </location>
</feature>
<accession>A0A858QBE1</accession>
<dbReference type="SUPFAM" id="SSF46785">
    <property type="entry name" value="Winged helix' DNA-binding domain"/>
    <property type="match status" value="1"/>
</dbReference>
<dbReference type="InterPro" id="IPR039422">
    <property type="entry name" value="MarR/SlyA-like"/>
</dbReference>
<dbReference type="InterPro" id="IPR000835">
    <property type="entry name" value="HTH_MarR-typ"/>
</dbReference>
<dbReference type="Proteomes" id="UP000503004">
    <property type="component" value="Chromosome"/>
</dbReference>
<evidence type="ECO:0000313" key="3">
    <source>
        <dbReference type="Proteomes" id="UP000503004"/>
    </source>
</evidence>
<dbReference type="PROSITE" id="PS50995">
    <property type="entry name" value="HTH_MARR_2"/>
    <property type="match status" value="1"/>
</dbReference>
<dbReference type="AlphaFoldDB" id="A0A858QBE1"/>
<dbReference type="Pfam" id="PF12802">
    <property type="entry name" value="MarR_2"/>
    <property type="match status" value="1"/>
</dbReference>
<dbReference type="SMART" id="SM00347">
    <property type="entry name" value="HTH_MARR"/>
    <property type="match status" value="1"/>
</dbReference>
<gene>
    <name evidence="2" type="ORF">GNH96_00655</name>
</gene>
<sequence>MDCTGFNLRKAMRAVGQHYDDALRPAGIRGTQFSLLVAAKMAGPVTVGRLAEMAVMDRTTLTRNLNVLEKQGLVVVTVGTDRRTRRVAITEEGLAVLRQAYPLWKQAQARLMAKLGPERLQALMDNMAALVEAALAR</sequence>